<sequence length="1323" mass="154449">MLKEVLQVYLNRLIDLSTKNKAIYLPKLMGNMMVDLKSFHFLRSKDAFSYMEALVAGKKQIPLIKVLHMRDRTSNKLSRQLNRLQQSVKLSEEETGEKNLYVGWPFVEGKLINEQVIKCPLLFFPVDLAQIDGEWYLVKREEESLMFNQNFLLAYSHATQTKVHQDLSESLDDLPKDSTEFLTALYHFLKETLNLNFNQEMFEKNLLDFPDSNRTEDEKNYKTGLLKLHSYAVLGQFSQKGSHLVRDFEELMEKEEAENLEELFAEKFAVDPDHLTEVREDNMLNVFPLDASQEEVFKAVRAGESCLVEGPPGTGKSQLISNLVADYIARGKKVLVVSQKRAALDVVYGRLKPLGFANFLGLMHDFRADRKELYKKISDQVDALENYKELNRGLDAIQLERNFIKAARQISINLEYLEEFKSALYNTEECGIPIKQLYVTGNATEKGFDLTQFYKDYSWDRLDEFFRDLKIFLQFYPKYQERDSFWLHRLDFSKFGQGALPRLRETVIEILELKSTAESTLQELMGQSFNHLFIYECYAQKPQLLKLQKLITNERDYKCFLQLLPFSVGEFDLLWFKGKINTFQNLLQEDIEWKLPDEEIEKSLEKAIQILEAKSSWMGKVALLFDRKAYKHVKEFLQANGLPDTREGLQVLVKRLENRLNLNHQYALLNEKGWIEMPQKPFGLTEFQSQVADLIPIIEARMVVEEVGKLGPFLSGSNFDFEFFHLTLEELLGITHLIEHKLNQWERYLTNVQIRHLLTTTNERRVDEFRKNLDEEYTELVILDKLRKKLRSVDLEIMTKLAQQYPDLAFDEVKWRFLSGLRESWIDHIETKYPVLREITSAKFEQVMQELDESVKEKQEMARFNAELKLREQTFQGLEFNRLGNMVTYRDLTHQVRKKKKVWPVKKLLETYKEEVFKLIPCWLASPETVSALFPMQQDFDLVVFDESSQCYTEKGLPAMLRGKQVVIAGDSKQLQPFDLYRVKIDLDEEGVEMETDSLLDLASNYFSKYHLNSHYRSQSLSLIQYSNQHFYEDRLEMLPDRLLLNSGFQAFDHIHVEGVWTKQTNPIEAEEVIRQVLKCQQAYPGESIGVITFNFFQMDLILDLLVKDNRVDKRLVKVKNIENVQGDEFDHVIFSIGYAKNKAGKFTANFGLLSKAGGENRLNVAITRARKRVTVVSSMLASDFKVKHLTHDGVKRLRGYLSYVEQIVQGRKVEITPRQVFGFQPDWLLTELLATELGEFEVKRLNLSPVYDLAIKKSEMFEGAVLTDDQRLYSAKSVKSAFVYHPEWLKAKNWPVHFVFSRQYWLQNRGLVDNLLKGTPKG</sequence>
<name>A0AAP2CFW3_9BACT</name>
<reference evidence="3 4" key="1">
    <citation type="submission" date="2021-05" db="EMBL/GenBank/DDBJ databases">
        <authorList>
            <person name="Zhang Z.D."/>
            <person name="Osman G."/>
        </authorList>
    </citation>
    <scope>NUCLEOTIDE SEQUENCE [LARGE SCALE GENOMIC DNA]</scope>
    <source>
        <strain evidence="3 4">KCTC 32217</strain>
    </source>
</reference>
<keyword evidence="4" id="KW-1185">Reference proteome</keyword>
<comment type="caution">
    <text evidence="3">The sequence shown here is derived from an EMBL/GenBank/DDBJ whole genome shotgun (WGS) entry which is preliminary data.</text>
</comment>
<evidence type="ECO:0000259" key="2">
    <source>
        <dbReference type="Pfam" id="PF13087"/>
    </source>
</evidence>
<feature type="domain" description="DNA2/NAM7 helicase-like C-terminal" evidence="2">
    <location>
        <begin position="1007"/>
        <end position="1179"/>
    </location>
</feature>
<proteinExistence type="predicted"/>
<dbReference type="InterPro" id="IPR025103">
    <property type="entry name" value="DUF4011"/>
</dbReference>
<dbReference type="Pfam" id="PF13195">
    <property type="entry name" value="DUF4011"/>
    <property type="match status" value="1"/>
</dbReference>
<dbReference type="PANTHER" id="PTHR10887:SF530">
    <property type="entry name" value="SUPERFAMILY I DNA HELICASES"/>
    <property type="match status" value="1"/>
</dbReference>
<evidence type="ECO:0000313" key="4">
    <source>
        <dbReference type="Proteomes" id="UP001319104"/>
    </source>
</evidence>
<dbReference type="InterPro" id="IPR041679">
    <property type="entry name" value="DNA2/NAM7-like_C"/>
</dbReference>
<dbReference type="InterPro" id="IPR041677">
    <property type="entry name" value="DNA2/NAM7_AAA_11"/>
</dbReference>
<dbReference type="InterPro" id="IPR045055">
    <property type="entry name" value="DNA2/NAM7-like"/>
</dbReference>
<gene>
    <name evidence="3" type="ORF">KI659_02210</name>
</gene>
<accession>A0AAP2CFW3</accession>
<protein>
    <submittedName>
        <fullName evidence="3">DUF4011 domain-containing protein</fullName>
    </submittedName>
</protein>
<dbReference type="Pfam" id="PF13086">
    <property type="entry name" value="AAA_11"/>
    <property type="match status" value="2"/>
</dbReference>
<dbReference type="Pfam" id="PF13087">
    <property type="entry name" value="AAA_12"/>
    <property type="match status" value="1"/>
</dbReference>
<evidence type="ECO:0000259" key="1">
    <source>
        <dbReference type="Pfam" id="PF13086"/>
    </source>
</evidence>
<dbReference type="SUPFAM" id="SSF52540">
    <property type="entry name" value="P-loop containing nucleoside triphosphate hydrolases"/>
    <property type="match status" value="1"/>
</dbReference>
<dbReference type="PANTHER" id="PTHR10887">
    <property type="entry name" value="DNA2/NAM7 HELICASE FAMILY"/>
    <property type="match status" value="1"/>
</dbReference>
<organism evidence="3 4">
    <name type="scientific">Litoribacter ruber</name>
    <dbReference type="NCBI Taxonomy" id="702568"/>
    <lineage>
        <taxon>Bacteria</taxon>
        <taxon>Pseudomonadati</taxon>
        <taxon>Bacteroidota</taxon>
        <taxon>Cytophagia</taxon>
        <taxon>Cytophagales</taxon>
        <taxon>Cyclobacteriaceae</taxon>
        <taxon>Litoribacter</taxon>
    </lineage>
</organism>
<dbReference type="Gene3D" id="3.40.50.300">
    <property type="entry name" value="P-loop containing nucleotide triphosphate hydrolases"/>
    <property type="match status" value="3"/>
</dbReference>
<dbReference type="Proteomes" id="UP001319104">
    <property type="component" value="Unassembled WGS sequence"/>
</dbReference>
<evidence type="ECO:0000313" key="3">
    <source>
        <dbReference type="EMBL" id="MBS9522819.1"/>
    </source>
</evidence>
<dbReference type="RefSeq" id="WP_213943702.1">
    <property type="nucleotide sequence ID" value="NZ_JAHCMY010000001.1"/>
</dbReference>
<dbReference type="GO" id="GO:0004386">
    <property type="term" value="F:helicase activity"/>
    <property type="evidence" value="ECO:0007669"/>
    <property type="project" value="InterPro"/>
</dbReference>
<dbReference type="InterPro" id="IPR047187">
    <property type="entry name" value="SF1_C_Upf1"/>
</dbReference>
<feature type="domain" description="DNA2/NAM7 helicase helicase" evidence="1">
    <location>
        <begin position="289"/>
        <end position="406"/>
    </location>
</feature>
<dbReference type="CDD" id="cd18808">
    <property type="entry name" value="SF1_C_Upf1"/>
    <property type="match status" value="1"/>
</dbReference>
<dbReference type="EMBL" id="JAHCMY010000001">
    <property type="protein sequence ID" value="MBS9522819.1"/>
    <property type="molecule type" value="Genomic_DNA"/>
</dbReference>
<feature type="domain" description="DNA2/NAM7 helicase helicase" evidence="1">
    <location>
        <begin position="831"/>
        <end position="978"/>
    </location>
</feature>
<dbReference type="InterPro" id="IPR027417">
    <property type="entry name" value="P-loop_NTPase"/>
</dbReference>